<dbReference type="Gene3D" id="3.40.190.10">
    <property type="entry name" value="Periplasmic binding protein-like II"/>
    <property type="match status" value="1"/>
</dbReference>
<dbReference type="PANTHER" id="PTHR42928">
    <property type="entry name" value="TRICARBOXYLATE-BINDING PROTEIN"/>
    <property type="match status" value="1"/>
</dbReference>
<feature type="chain" id="PRO_5029001381" evidence="2">
    <location>
        <begin position="30"/>
        <end position="326"/>
    </location>
</feature>
<dbReference type="Pfam" id="PF03401">
    <property type="entry name" value="TctC"/>
    <property type="match status" value="1"/>
</dbReference>
<keyword evidence="4" id="KW-1185">Reference proteome</keyword>
<reference evidence="3 4" key="1">
    <citation type="submission" date="2020-04" db="EMBL/GenBank/DDBJ databases">
        <authorList>
            <person name="De Canck E."/>
        </authorList>
    </citation>
    <scope>NUCLEOTIDE SEQUENCE [LARGE SCALE GENOMIC DNA]</scope>
    <source>
        <strain evidence="3 4">LMG 26690</strain>
    </source>
</reference>
<comment type="similarity">
    <text evidence="1">Belongs to the UPF0065 (bug) family.</text>
</comment>
<evidence type="ECO:0000313" key="4">
    <source>
        <dbReference type="Proteomes" id="UP000494214"/>
    </source>
</evidence>
<evidence type="ECO:0000313" key="3">
    <source>
        <dbReference type="EMBL" id="CAB3707590.1"/>
    </source>
</evidence>
<dbReference type="PANTHER" id="PTHR42928:SF5">
    <property type="entry name" value="BLR1237 PROTEIN"/>
    <property type="match status" value="1"/>
</dbReference>
<sequence>MTLLHKFKTGGVLAAMTLGLAAVSATAHAEYPERPIQLIVGYPPGGSADVVARPLSVLLGKKLGVPIVVENRPGAGSSIGTQAVARANPDGYTVGLVLAAHAINPSLYKNLPYNTEKDFAPVGKIADLPMALYVNSQFPAKTVGELIAYAKANPGKVTLASSGNGNTTHLAIELFATSAGIDLLHVPYKGGGPAQTAALGGEVSGLFDGPHSLNMVQSGRVRVLGFASKDRLSLAPEVPTISEAGLPGFQVSGWYGLVAPAGTPQPVIDKLNSALNEVLKGADFPKTVEPLGYIVTPSTPAEFGTFVTDETARWKKVIQDANIKLD</sequence>
<feature type="signal peptide" evidence="2">
    <location>
        <begin position="1"/>
        <end position="29"/>
    </location>
</feature>
<gene>
    <name evidence="3" type="ORF">LMG26690_03002</name>
</gene>
<proteinExistence type="inferred from homology"/>
<name>A0A6S7A8Y5_9BURK</name>
<accession>A0A6S7A8Y5</accession>
<keyword evidence="2" id="KW-0732">Signal</keyword>
<dbReference type="Proteomes" id="UP000494214">
    <property type="component" value="Unassembled WGS sequence"/>
</dbReference>
<dbReference type="RefSeq" id="WP_175123829.1">
    <property type="nucleotide sequence ID" value="NZ_CADIJM010000005.1"/>
</dbReference>
<dbReference type="AlphaFoldDB" id="A0A6S7A8Y5"/>
<dbReference type="PIRSF" id="PIRSF017082">
    <property type="entry name" value="YflP"/>
    <property type="match status" value="1"/>
</dbReference>
<protein>
    <submittedName>
        <fullName evidence="3">Uncharacterized protein</fullName>
    </submittedName>
</protein>
<evidence type="ECO:0000256" key="1">
    <source>
        <dbReference type="ARBA" id="ARBA00006987"/>
    </source>
</evidence>
<dbReference type="CDD" id="cd13578">
    <property type="entry name" value="PBP2_Bug27"/>
    <property type="match status" value="1"/>
</dbReference>
<dbReference type="InterPro" id="IPR042100">
    <property type="entry name" value="Bug_dom1"/>
</dbReference>
<dbReference type="Gene3D" id="3.40.190.150">
    <property type="entry name" value="Bordetella uptake gene, domain 1"/>
    <property type="match status" value="1"/>
</dbReference>
<dbReference type="EMBL" id="CADIJM010000005">
    <property type="protein sequence ID" value="CAB3707590.1"/>
    <property type="molecule type" value="Genomic_DNA"/>
</dbReference>
<evidence type="ECO:0000256" key="2">
    <source>
        <dbReference type="SAM" id="SignalP"/>
    </source>
</evidence>
<dbReference type="InterPro" id="IPR005064">
    <property type="entry name" value="BUG"/>
</dbReference>
<organism evidence="3 4">
    <name type="scientific">Achromobacter animicus</name>
    <dbReference type="NCBI Taxonomy" id="1389935"/>
    <lineage>
        <taxon>Bacteria</taxon>
        <taxon>Pseudomonadati</taxon>
        <taxon>Pseudomonadota</taxon>
        <taxon>Betaproteobacteria</taxon>
        <taxon>Burkholderiales</taxon>
        <taxon>Alcaligenaceae</taxon>
        <taxon>Achromobacter</taxon>
    </lineage>
</organism>